<dbReference type="Pfam" id="PF22942">
    <property type="entry name" value="DUF7025"/>
    <property type="match status" value="1"/>
</dbReference>
<reference evidence="3 4" key="1">
    <citation type="journal article" date="2023" name="Plant Dis.">
        <title>First Report of Diplodia intermedia Causing Canker and Dieback Diseases on Apple Trees in Canada.</title>
        <authorList>
            <person name="Ellouze W."/>
            <person name="Ilyukhin E."/>
            <person name="Sulman M."/>
            <person name="Ali S."/>
        </authorList>
    </citation>
    <scope>NUCLEOTIDE SEQUENCE [LARGE SCALE GENOMIC DNA]</scope>
    <source>
        <strain evidence="3 4">M45-28</strain>
    </source>
</reference>
<evidence type="ECO:0000313" key="3">
    <source>
        <dbReference type="EMBL" id="KAL1635273.1"/>
    </source>
</evidence>
<dbReference type="SMART" id="SM00382">
    <property type="entry name" value="AAA"/>
    <property type="match status" value="1"/>
</dbReference>
<feature type="compositionally biased region" description="Polar residues" evidence="1">
    <location>
        <begin position="21"/>
        <end position="32"/>
    </location>
</feature>
<dbReference type="InterPro" id="IPR003959">
    <property type="entry name" value="ATPase_AAA_core"/>
</dbReference>
<dbReference type="InterPro" id="IPR003593">
    <property type="entry name" value="AAA+_ATPase"/>
</dbReference>
<dbReference type="SUPFAM" id="SSF52540">
    <property type="entry name" value="P-loop containing nucleoside triphosphate hydrolases"/>
    <property type="match status" value="1"/>
</dbReference>
<evidence type="ECO:0000259" key="2">
    <source>
        <dbReference type="SMART" id="SM00382"/>
    </source>
</evidence>
<dbReference type="EMBL" id="JAKEKT020000117">
    <property type="protein sequence ID" value="KAL1635273.1"/>
    <property type="molecule type" value="Genomic_DNA"/>
</dbReference>
<feature type="region of interest" description="Disordered" evidence="1">
    <location>
        <begin position="408"/>
        <end position="436"/>
    </location>
</feature>
<dbReference type="Proteomes" id="UP001521184">
    <property type="component" value="Unassembled WGS sequence"/>
</dbReference>
<feature type="compositionally biased region" description="Basic and acidic residues" evidence="1">
    <location>
        <begin position="50"/>
        <end position="82"/>
    </location>
</feature>
<name>A0ABR3T6S1_9PEZI</name>
<organism evidence="3 4">
    <name type="scientific">Diplodia intermedia</name>
    <dbReference type="NCBI Taxonomy" id="856260"/>
    <lineage>
        <taxon>Eukaryota</taxon>
        <taxon>Fungi</taxon>
        <taxon>Dikarya</taxon>
        <taxon>Ascomycota</taxon>
        <taxon>Pezizomycotina</taxon>
        <taxon>Dothideomycetes</taxon>
        <taxon>Dothideomycetes incertae sedis</taxon>
        <taxon>Botryosphaeriales</taxon>
        <taxon>Botryosphaeriaceae</taxon>
        <taxon>Diplodia</taxon>
    </lineage>
</organism>
<feature type="compositionally biased region" description="Acidic residues" evidence="1">
    <location>
        <begin position="418"/>
        <end position="432"/>
    </location>
</feature>
<feature type="domain" description="AAA+ ATPase" evidence="2">
    <location>
        <begin position="540"/>
        <end position="665"/>
    </location>
</feature>
<keyword evidence="4" id="KW-1185">Reference proteome</keyword>
<accession>A0ABR3T6S1</accession>
<feature type="region of interest" description="Disordered" evidence="1">
    <location>
        <begin position="45"/>
        <end position="97"/>
    </location>
</feature>
<protein>
    <recommendedName>
        <fullName evidence="2">AAA+ ATPase domain-containing protein</fullName>
    </recommendedName>
</protein>
<dbReference type="Gene3D" id="3.40.50.300">
    <property type="entry name" value="P-loop containing nucleotide triphosphate hydrolases"/>
    <property type="match status" value="1"/>
</dbReference>
<evidence type="ECO:0000256" key="1">
    <source>
        <dbReference type="SAM" id="MobiDB-lite"/>
    </source>
</evidence>
<dbReference type="InterPro" id="IPR054289">
    <property type="entry name" value="DUF7025"/>
</dbReference>
<dbReference type="PANTHER" id="PTHR46411">
    <property type="entry name" value="FAMILY ATPASE, PUTATIVE-RELATED"/>
    <property type="match status" value="1"/>
</dbReference>
<proteinExistence type="predicted"/>
<dbReference type="InterPro" id="IPR027417">
    <property type="entry name" value="P-loop_NTPase"/>
</dbReference>
<comment type="caution">
    <text evidence="3">The sequence shown here is derived from an EMBL/GenBank/DDBJ whole genome shotgun (WGS) entry which is preliminary data.</text>
</comment>
<feature type="region of interest" description="Disordered" evidence="1">
    <location>
        <begin position="1"/>
        <end position="32"/>
    </location>
</feature>
<dbReference type="CDD" id="cd19481">
    <property type="entry name" value="RecA-like_protease"/>
    <property type="match status" value="1"/>
</dbReference>
<gene>
    <name evidence="3" type="ORF">SLS58_010310</name>
</gene>
<sequence length="755" mass="85396">MAPHMYDSSSSEDADAPKAATQAQKHSAKNTTHCCCCCRNSTETVANGEKAAETDEKKSEDGEAKDEKDEKEEVKKEDKAAETLDPSKVGMSPGLKHLYSGKEDKRGRFIWENEPPKDIGKPVENAETAKWALLVRNVKVYNDPRKVLEMHSIVIQSPLLKKLLERVLKGYPGVTAGLKRLEFDGRFQPLIHRWPELKRAIDKLDPESKSEDERTTKEHAKILLDVLNSEFKETIESSQDLISKGVMTYEHLWTLFQPGAIVYCRNDGQETALKLSDTRYGCDDHQRPCFYVRCKYVDWNGTQFGTSSLNIKILGYTGTKPIHQLAAYPIEYHQDSEALRKRLLERGAKFEALAGSHYKGYHGLAWKEDSWGKRQKYNIKGRVVIDTYGWNRFEPNFAIYTNPLTDKPTTSAGIADTSGDEADGNDDGDCSDNDSYCGSEVQYDGMPCDGDFDDENEESQRPPLTEEQKLIATPLLRGYSLKSKQWLNLFVNSVREIEWQTNAFESLVLPANQKELILGFTETQRRVKASFDDVIEGKGKGIILLLCGPPGVGKTLTAESVAEEMRVPLYMMSAGDLGLDPGSVEEKLSDILEMCTKWNAILLLDEADVFLEERSLHELERNKLVTIFLRILEYYEGIMFLTTNRVQTFDAAFQSRIHISLEYPELSVGSRLTVWKNFLAASPEKHAITDRQLDSLSLMNMNGRQIKNVLKTAQLLASRKETALTYEHVVTVLDVTQHLHNANRETERTKSSIFC</sequence>
<dbReference type="PANTHER" id="PTHR46411:SF3">
    <property type="entry name" value="AAA+ ATPASE DOMAIN-CONTAINING PROTEIN"/>
    <property type="match status" value="1"/>
</dbReference>
<dbReference type="Pfam" id="PF00004">
    <property type="entry name" value="AAA"/>
    <property type="match status" value="1"/>
</dbReference>
<evidence type="ECO:0000313" key="4">
    <source>
        <dbReference type="Proteomes" id="UP001521184"/>
    </source>
</evidence>